<feature type="domain" description="ABC3 transporter permease C-terminal" evidence="8">
    <location>
        <begin position="282"/>
        <end position="401"/>
    </location>
</feature>
<evidence type="ECO:0000256" key="6">
    <source>
        <dbReference type="ARBA" id="ARBA00038076"/>
    </source>
</evidence>
<keyword evidence="11" id="KW-1185">Reference proteome</keyword>
<organism evidence="10 11">
    <name type="scientific">Nibrella saemangeumensis</name>
    <dbReference type="NCBI Taxonomy" id="1084526"/>
    <lineage>
        <taxon>Bacteria</taxon>
        <taxon>Pseudomonadati</taxon>
        <taxon>Bacteroidota</taxon>
        <taxon>Cytophagia</taxon>
        <taxon>Cytophagales</taxon>
        <taxon>Spirosomataceae</taxon>
        <taxon>Nibrella</taxon>
    </lineage>
</organism>
<dbReference type="EMBL" id="BAABHD010000080">
    <property type="protein sequence ID" value="GAA4465798.1"/>
    <property type="molecule type" value="Genomic_DNA"/>
</dbReference>
<feature type="transmembrane region" description="Helical" evidence="7">
    <location>
        <begin position="369"/>
        <end position="391"/>
    </location>
</feature>
<feature type="transmembrane region" description="Helical" evidence="7">
    <location>
        <begin position="334"/>
        <end position="357"/>
    </location>
</feature>
<keyword evidence="2" id="KW-1003">Cell membrane</keyword>
<reference evidence="11" key="1">
    <citation type="journal article" date="2019" name="Int. J. Syst. Evol. Microbiol.">
        <title>The Global Catalogue of Microorganisms (GCM) 10K type strain sequencing project: providing services to taxonomists for standard genome sequencing and annotation.</title>
        <authorList>
            <consortium name="The Broad Institute Genomics Platform"/>
            <consortium name="The Broad Institute Genome Sequencing Center for Infectious Disease"/>
            <person name="Wu L."/>
            <person name="Ma J."/>
        </authorList>
    </citation>
    <scope>NUCLEOTIDE SEQUENCE [LARGE SCALE GENOMIC DNA]</scope>
    <source>
        <strain evidence="11">JCM 17927</strain>
    </source>
</reference>
<dbReference type="InterPro" id="IPR050250">
    <property type="entry name" value="Macrolide_Exporter_MacB"/>
</dbReference>
<keyword evidence="4 7" id="KW-1133">Transmembrane helix</keyword>
<name>A0ABP8NEA9_9BACT</name>
<evidence type="ECO:0000259" key="9">
    <source>
        <dbReference type="Pfam" id="PF12704"/>
    </source>
</evidence>
<accession>A0ABP8NEA9</accession>
<evidence type="ECO:0000256" key="4">
    <source>
        <dbReference type="ARBA" id="ARBA00022989"/>
    </source>
</evidence>
<evidence type="ECO:0000256" key="5">
    <source>
        <dbReference type="ARBA" id="ARBA00023136"/>
    </source>
</evidence>
<feature type="domain" description="MacB-like periplasmic core" evidence="9">
    <location>
        <begin position="23"/>
        <end position="243"/>
    </location>
</feature>
<feature type="transmembrane region" description="Helical" evidence="7">
    <location>
        <begin position="274"/>
        <end position="301"/>
    </location>
</feature>
<dbReference type="InterPro" id="IPR025857">
    <property type="entry name" value="MacB_PCD"/>
</dbReference>
<evidence type="ECO:0000256" key="1">
    <source>
        <dbReference type="ARBA" id="ARBA00004651"/>
    </source>
</evidence>
<dbReference type="RefSeq" id="WP_345247631.1">
    <property type="nucleotide sequence ID" value="NZ_BAABHD010000080.1"/>
</dbReference>
<dbReference type="Proteomes" id="UP001501175">
    <property type="component" value="Unassembled WGS sequence"/>
</dbReference>
<comment type="similarity">
    <text evidence="6">Belongs to the ABC-4 integral membrane protein family.</text>
</comment>
<evidence type="ECO:0000256" key="3">
    <source>
        <dbReference type="ARBA" id="ARBA00022692"/>
    </source>
</evidence>
<comment type="caution">
    <text evidence="10">The sequence shown here is derived from an EMBL/GenBank/DDBJ whole genome shotgun (WGS) entry which is preliminary data.</text>
</comment>
<gene>
    <name evidence="10" type="ORF">GCM10023189_46940</name>
</gene>
<evidence type="ECO:0000256" key="7">
    <source>
        <dbReference type="SAM" id="Phobius"/>
    </source>
</evidence>
<dbReference type="Pfam" id="PF02687">
    <property type="entry name" value="FtsX"/>
    <property type="match status" value="1"/>
</dbReference>
<comment type="subcellular location">
    <subcellularLocation>
        <location evidence="1">Cell membrane</location>
        <topology evidence="1">Multi-pass membrane protein</topology>
    </subcellularLocation>
</comment>
<evidence type="ECO:0000256" key="2">
    <source>
        <dbReference type="ARBA" id="ARBA00022475"/>
    </source>
</evidence>
<protein>
    <submittedName>
        <fullName evidence="10">ABC transporter permease</fullName>
    </submittedName>
</protein>
<dbReference type="Pfam" id="PF12704">
    <property type="entry name" value="MacB_PCD"/>
    <property type="match status" value="1"/>
</dbReference>
<feature type="transmembrane region" description="Helical" evidence="7">
    <location>
        <begin position="28"/>
        <end position="47"/>
    </location>
</feature>
<dbReference type="PANTHER" id="PTHR30572">
    <property type="entry name" value="MEMBRANE COMPONENT OF TRANSPORTER-RELATED"/>
    <property type="match status" value="1"/>
</dbReference>
<sequence length="408" mass="44797">MIKNLLLSFSLALQNVRSRLFHTLLSILGIVIGVAALVAILSMIDGMEKYAQEQITKTTTINSLLIQSDPYKVVNDVRLKKDTFAILDYTNFSRLKATLTRPAKTYLFVRQSTEIQLDAQRSRVGVMTHGAISPVSADLTMTYGRSLTPADVAQQHPVALINPKLAKQLVTGQPVEQAIGKSIPWKGHQLRVVGIMEDKDNKMATMVVPITLFPEPDLKAELPMAVIEASHVEDVPVLKTQIENWLKQNLSKHPSDLKVISNEQRVSQAAKGFLLFRVIMGLIVGISVLVGGIGVMNVLLISVTERTSEIGVRKAMGAKRRDILLQFLSESVTISTFGSFLGLVLGILGTLIIIPIVKALTNVPFQAAYTWNTLFIISIVAVLVGIIFGTYPALRASRLDPVEAIRRE</sequence>
<proteinExistence type="inferred from homology"/>
<evidence type="ECO:0000313" key="11">
    <source>
        <dbReference type="Proteomes" id="UP001501175"/>
    </source>
</evidence>
<dbReference type="PANTHER" id="PTHR30572:SF4">
    <property type="entry name" value="ABC TRANSPORTER PERMEASE YTRF"/>
    <property type="match status" value="1"/>
</dbReference>
<keyword evidence="3 7" id="KW-0812">Transmembrane</keyword>
<dbReference type="InterPro" id="IPR003838">
    <property type="entry name" value="ABC3_permease_C"/>
</dbReference>
<evidence type="ECO:0000313" key="10">
    <source>
        <dbReference type="EMBL" id="GAA4465798.1"/>
    </source>
</evidence>
<evidence type="ECO:0000259" key="8">
    <source>
        <dbReference type="Pfam" id="PF02687"/>
    </source>
</evidence>
<keyword evidence="5 7" id="KW-0472">Membrane</keyword>